<dbReference type="Proteomes" id="UP000610558">
    <property type="component" value="Unassembled WGS sequence"/>
</dbReference>
<comment type="cofactor">
    <cofactor evidence="8">
        <name>Mg(2+)</name>
        <dbReference type="ChEBI" id="CHEBI:18420"/>
    </cofactor>
</comment>
<sequence>MNKPQQNTHPFTLLILAGGEGRRMGGIDKGLLDWQGKPLISGGVNAFTQLASQTVISCNRNSEQYARYGQVVNDELPGFNGPLAGIQSGLRLAKENWILVLPCDSPAPPKSLLNRLFDTAKEKNASICYAHDGAQGQYLFALINRNTLPALETYLAEGQRSVRHWYRDQGAVAVDFSDQPDGFKNLNTPEDLN</sequence>
<keyword evidence="10" id="KW-0548">Nucleotidyltransferase</keyword>
<comment type="subunit">
    <text evidence="8">Monomer.</text>
</comment>
<dbReference type="Pfam" id="PF12804">
    <property type="entry name" value="NTP_transf_3"/>
    <property type="match status" value="1"/>
</dbReference>
<dbReference type="EMBL" id="JACXLD010000002">
    <property type="protein sequence ID" value="MBD2858591.1"/>
    <property type="molecule type" value="Genomic_DNA"/>
</dbReference>
<evidence type="ECO:0000259" key="9">
    <source>
        <dbReference type="Pfam" id="PF12804"/>
    </source>
</evidence>
<dbReference type="GO" id="GO:0046872">
    <property type="term" value="F:metal ion binding"/>
    <property type="evidence" value="ECO:0007669"/>
    <property type="project" value="UniProtKB-KW"/>
</dbReference>
<dbReference type="InterPro" id="IPR025877">
    <property type="entry name" value="MobA-like_NTP_Trfase"/>
</dbReference>
<dbReference type="GO" id="GO:0005737">
    <property type="term" value="C:cytoplasm"/>
    <property type="evidence" value="ECO:0007669"/>
    <property type="project" value="UniProtKB-SubCell"/>
</dbReference>
<keyword evidence="6 8" id="KW-0342">GTP-binding</keyword>
<dbReference type="AlphaFoldDB" id="A0A927C2H6"/>
<evidence type="ECO:0000256" key="3">
    <source>
        <dbReference type="ARBA" id="ARBA00022723"/>
    </source>
</evidence>
<comment type="domain">
    <text evidence="8">The N-terminal domain determines nucleotide recognition and specific binding, while the C-terminal domain determines the specific binding to the target protein.</text>
</comment>
<accession>A0A927C2H6</accession>
<evidence type="ECO:0000313" key="11">
    <source>
        <dbReference type="Proteomes" id="UP000610558"/>
    </source>
</evidence>
<feature type="binding site" evidence="8">
    <location>
        <position position="104"/>
    </location>
    <ligand>
        <name>GTP</name>
        <dbReference type="ChEBI" id="CHEBI:37565"/>
    </ligand>
</feature>
<comment type="subcellular location">
    <subcellularLocation>
        <location evidence="8">Cytoplasm</location>
    </subcellularLocation>
</comment>
<dbReference type="NCBIfam" id="TIGR02665">
    <property type="entry name" value="molyb_mobA"/>
    <property type="match status" value="1"/>
</dbReference>
<comment type="similarity">
    <text evidence="8">Belongs to the MobA family.</text>
</comment>
<comment type="catalytic activity">
    <reaction evidence="8">
        <text>Mo-molybdopterin + GTP + H(+) = Mo-molybdopterin guanine dinucleotide + diphosphate</text>
        <dbReference type="Rhea" id="RHEA:34243"/>
        <dbReference type="ChEBI" id="CHEBI:15378"/>
        <dbReference type="ChEBI" id="CHEBI:33019"/>
        <dbReference type="ChEBI" id="CHEBI:37565"/>
        <dbReference type="ChEBI" id="CHEBI:71302"/>
        <dbReference type="ChEBI" id="CHEBI:71310"/>
        <dbReference type="EC" id="2.7.7.77"/>
    </reaction>
</comment>
<evidence type="ECO:0000256" key="8">
    <source>
        <dbReference type="HAMAP-Rule" id="MF_00316"/>
    </source>
</evidence>
<feature type="domain" description="MobA-like NTP transferase" evidence="9">
    <location>
        <begin position="14"/>
        <end position="168"/>
    </location>
</feature>
<dbReference type="GO" id="GO:0061603">
    <property type="term" value="F:molybdenum cofactor guanylyltransferase activity"/>
    <property type="evidence" value="ECO:0007669"/>
    <property type="project" value="UniProtKB-EC"/>
</dbReference>
<feature type="binding site" evidence="8">
    <location>
        <position position="104"/>
    </location>
    <ligand>
        <name>Mg(2+)</name>
        <dbReference type="ChEBI" id="CHEBI:18420"/>
    </ligand>
</feature>
<dbReference type="HAMAP" id="MF_00316">
    <property type="entry name" value="MobA"/>
    <property type="match status" value="1"/>
</dbReference>
<keyword evidence="11" id="KW-1185">Reference proteome</keyword>
<dbReference type="GO" id="GO:0005525">
    <property type="term" value="F:GTP binding"/>
    <property type="evidence" value="ECO:0007669"/>
    <property type="project" value="UniProtKB-UniRule"/>
</dbReference>
<keyword evidence="4 8" id="KW-0547">Nucleotide-binding</keyword>
<organism evidence="10 11">
    <name type="scientific">Spongiibacter pelagi</name>
    <dbReference type="NCBI Taxonomy" id="2760804"/>
    <lineage>
        <taxon>Bacteria</taxon>
        <taxon>Pseudomonadati</taxon>
        <taxon>Pseudomonadota</taxon>
        <taxon>Gammaproteobacteria</taxon>
        <taxon>Cellvibrionales</taxon>
        <taxon>Spongiibacteraceae</taxon>
        <taxon>Spongiibacter</taxon>
    </lineage>
</organism>
<feature type="binding site" evidence="8">
    <location>
        <begin position="16"/>
        <end position="18"/>
    </location>
    <ligand>
        <name>GTP</name>
        <dbReference type="ChEBI" id="CHEBI:37565"/>
    </ligand>
</feature>
<evidence type="ECO:0000256" key="7">
    <source>
        <dbReference type="ARBA" id="ARBA00023150"/>
    </source>
</evidence>
<evidence type="ECO:0000256" key="5">
    <source>
        <dbReference type="ARBA" id="ARBA00022842"/>
    </source>
</evidence>
<keyword evidence="1 8" id="KW-0963">Cytoplasm</keyword>
<comment type="caution">
    <text evidence="10">The sequence shown here is derived from an EMBL/GenBank/DDBJ whole genome shotgun (WGS) entry which is preliminary data.</text>
</comment>
<feature type="binding site" evidence="8">
    <location>
        <position position="29"/>
    </location>
    <ligand>
        <name>GTP</name>
        <dbReference type="ChEBI" id="CHEBI:37565"/>
    </ligand>
</feature>
<gene>
    <name evidence="8 10" type="primary">mobA</name>
    <name evidence="10" type="ORF">IB286_06165</name>
</gene>
<evidence type="ECO:0000256" key="4">
    <source>
        <dbReference type="ARBA" id="ARBA00022741"/>
    </source>
</evidence>
<feature type="binding site" evidence="8">
    <location>
        <position position="74"/>
    </location>
    <ligand>
        <name>GTP</name>
        <dbReference type="ChEBI" id="CHEBI:37565"/>
    </ligand>
</feature>
<name>A0A927C2H6_9GAMM</name>
<keyword evidence="3 8" id="KW-0479">Metal-binding</keyword>
<dbReference type="InterPro" id="IPR013482">
    <property type="entry name" value="Molybde_CF_guanTrfase"/>
</dbReference>
<keyword evidence="7 8" id="KW-0501">Molybdenum cofactor biosynthesis</keyword>
<evidence type="ECO:0000256" key="1">
    <source>
        <dbReference type="ARBA" id="ARBA00022490"/>
    </source>
</evidence>
<evidence type="ECO:0000256" key="2">
    <source>
        <dbReference type="ARBA" id="ARBA00022679"/>
    </source>
</evidence>
<comment type="function">
    <text evidence="8">Transfers a GMP moiety from GTP to Mo-molybdopterin (Mo-MPT) cofactor (Moco or molybdenum cofactor) to form Mo-molybdopterin guanine dinucleotide (Mo-MGD) cofactor.</text>
</comment>
<keyword evidence="2 8" id="KW-0808">Transferase</keyword>
<protein>
    <recommendedName>
        <fullName evidence="8">Molybdenum cofactor guanylyltransferase</fullName>
        <shortName evidence="8">MoCo guanylyltransferase</shortName>
        <ecNumber evidence="8">2.7.7.77</ecNumber>
    </recommendedName>
    <alternativeName>
        <fullName evidence="8">GTP:molybdopterin guanylyltransferase</fullName>
    </alternativeName>
    <alternativeName>
        <fullName evidence="8">Mo-MPT guanylyltransferase</fullName>
    </alternativeName>
    <alternativeName>
        <fullName evidence="8">Molybdopterin guanylyltransferase</fullName>
    </alternativeName>
    <alternativeName>
        <fullName evidence="8">Molybdopterin-guanine dinucleotide synthase</fullName>
        <shortName evidence="8">MGD synthase</shortName>
    </alternativeName>
</protein>
<dbReference type="PANTHER" id="PTHR19136">
    <property type="entry name" value="MOLYBDENUM COFACTOR GUANYLYLTRANSFERASE"/>
    <property type="match status" value="1"/>
</dbReference>
<dbReference type="GO" id="GO:1902758">
    <property type="term" value="P:bis(molybdopterin guanine dinucleotide)molybdenum biosynthetic process"/>
    <property type="evidence" value="ECO:0007669"/>
    <property type="project" value="TreeGrafter"/>
</dbReference>
<dbReference type="PANTHER" id="PTHR19136:SF81">
    <property type="entry name" value="MOLYBDENUM COFACTOR GUANYLYLTRANSFERASE"/>
    <property type="match status" value="1"/>
</dbReference>
<dbReference type="EC" id="2.7.7.77" evidence="8"/>
<dbReference type="InterPro" id="IPR029044">
    <property type="entry name" value="Nucleotide-diphossugar_trans"/>
</dbReference>
<comment type="caution">
    <text evidence="8">Lacks conserved residue(s) required for the propagation of feature annotation.</text>
</comment>
<dbReference type="Gene3D" id="3.90.550.10">
    <property type="entry name" value="Spore Coat Polysaccharide Biosynthesis Protein SpsA, Chain A"/>
    <property type="match status" value="1"/>
</dbReference>
<evidence type="ECO:0000256" key="6">
    <source>
        <dbReference type="ARBA" id="ARBA00023134"/>
    </source>
</evidence>
<proteinExistence type="inferred from homology"/>
<reference evidence="10" key="1">
    <citation type="submission" date="2020-09" db="EMBL/GenBank/DDBJ databases">
        <authorList>
            <person name="Yoon J.-W."/>
        </authorList>
    </citation>
    <scope>NUCLEOTIDE SEQUENCE</scope>
    <source>
        <strain evidence="10">KMU-158</strain>
    </source>
</reference>
<dbReference type="RefSeq" id="WP_190763553.1">
    <property type="nucleotide sequence ID" value="NZ_JACXLD010000002.1"/>
</dbReference>
<keyword evidence="5 8" id="KW-0460">Magnesium</keyword>
<evidence type="ECO:0000313" key="10">
    <source>
        <dbReference type="EMBL" id="MBD2858591.1"/>
    </source>
</evidence>
<dbReference type="SUPFAM" id="SSF53448">
    <property type="entry name" value="Nucleotide-diphospho-sugar transferases"/>
    <property type="match status" value="1"/>
</dbReference>
<dbReference type="CDD" id="cd02503">
    <property type="entry name" value="MobA"/>
    <property type="match status" value="1"/>
</dbReference>